<keyword evidence="5" id="KW-1185">Reference proteome</keyword>
<gene>
    <name evidence="4" type="ORF">GCK32_009493</name>
</gene>
<evidence type="ECO:0000313" key="5">
    <source>
        <dbReference type="Proteomes" id="UP001331761"/>
    </source>
</evidence>
<dbReference type="PANTHER" id="PTHR21593">
    <property type="entry name" value="PRION-LIKE- Q/N-RICH -DOMAIN-BEARING PROTEIN PROTEIN"/>
    <property type="match status" value="1"/>
</dbReference>
<proteinExistence type="predicted"/>
<dbReference type="AlphaFoldDB" id="A0AAN8GB31"/>
<dbReference type="Pfam" id="PF02520">
    <property type="entry name" value="ANIS5_cation-bd"/>
    <property type="match status" value="1"/>
</dbReference>
<dbReference type="Proteomes" id="UP001331761">
    <property type="component" value="Unassembled WGS sequence"/>
</dbReference>
<dbReference type="InterPro" id="IPR003677">
    <property type="entry name" value="ANIS5_cation-bd"/>
</dbReference>
<accession>A0AAN8GB31</accession>
<evidence type="ECO:0000256" key="1">
    <source>
        <dbReference type="SAM" id="MobiDB-lite"/>
    </source>
</evidence>
<evidence type="ECO:0000256" key="2">
    <source>
        <dbReference type="SAM" id="SignalP"/>
    </source>
</evidence>
<keyword evidence="2" id="KW-0732">Signal</keyword>
<sequence>MRTALIVFLSAAILGYSDGRGHGQVVQRGPPAGPPQHGPQTLQWGPPGYSQLGPQTLQWSPPEPPQHEPQILQWGPPEPSQHGPQVVQRGPSAGPPQHGPQVVQWGPPAGPPQHGPHGYHGPPPPGHHGHHGQHGPPPPPYLKNLRGSAKREHAMIMFDKNLTLAEKEEKLMKWAIDNNIKDQVKDFEEKRKSHMEQVKANVSKLIDELPEAFRELSGVLEDQN</sequence>
<feature type="region of interest" description="Disordered" evidence="1">
    <location>
        <begin position="22"/>
        <end position="144"/>
    </location>
</feature>
<protein>
    <recommendedName>
        <fullName evidence="3">SXP/RAL-2 family protein Ani s 5-like cation-binding domain-containing protein</fullName>
    </recommendedName>
</protein>
<organism evidence="4 5">
    <name type="scientific">Trichostrongylus colubriformis</name>
    <name type="common">Black scour worm</name>
    <dbReference type="NCBI Taxonomy" id="6319"/>
    <lineage>
        <taxon>Eukaryota</taxon>
        <taxon>Metazoa</taxon>
        <taxon>Ecdysozoa</taxon>
        <taxon>Nematoda</taxon>
        <taxon>Chromadorea</taxon>
        <taxon>Rhabditida</taxon>
        <taxon>Rhabditina</taxon>
        <taxon>Rhabditomorpha</taxon>
        <taxon>Strongyloidea</taxon>
        <taxon>Trichostrongylidae</taxon>
        <taxon>Trichostrongylus</taxon>
    </lineage>
</organism>
<evidence type="ECO:0000259" key="3">
    <source>
        <dbReference type="Pfam" id="PF02520"/>
    </source>
</evidence>
<dbReference type="PANTHER" id="PTHR21593:SF36">
    <property type="entry name" value="DUF148 DOMAIN-CONTAINING PROTEIN-RELATED"/>
    <property type="match status" value="1"/>
</dbReference>
<feature type="domain" description="SXP/RAL-2 family protein Ani s 5-like cation-binding" evidence="3">
    <location>
        <begin position="149"/>
        <end position="224"/>
    </location>
</feature>
<dbReference type="EMBL" id="WIXE01001777">
    <property type="protein sequence ID" value="KAK5985408.1"/>
    <property type="molecule type" value="Genomic_DNA"/>
</dbReference>
<name>A0AAN8GB31_TRICO</name>
<evidence type="ECO:0000313" key="4">
    <source>
        <dbReference type="EMBL" id="KAK5985408.1"/>
    </source>
</evidence>
<feature type="signal peptide" evidence="2">
    <location>
        <begin position="1"/>
        <end position="19"/>
    </location>
</feature>
<feature type="chain" id="PRO_5042991127" description="SXP/RAL-2 family protein Ani s 5-like cation-binding domain-containing protein" evidence="2">
    <location>
        <begin position="20"/>
        <end position="224"/>
    </location>
</feature>
<reference evidence="4 5" key="1">
    <citation type="submission" date="2019-10" db="EMBL/GenBank/DDBJ databases">
        <title>Assembly and Annotation for the nematode Trichostrongylus colubriformis.</title>
        <authorList>
            <person name="Martin J."/>
        </authorList>
    </citation>
    <scope>NUCLEOTIDE SEQUENCE [LARGE SCALE GENOMIC DNA]</scope>
    <source>
        <strain evidence="4">G859</strain>
        <tissue evidence="4">Whole worm</tissue>
    </source>
</reference>
<comment type="caution">
    <text evidence="4">The sequence shown here is derived from an EMBL/GenBank/DDBJ whole genome shotgun (WGS) entry which is preliminary data.</text>
</comment>
<dbReference type="InterPro" id="IPR052823">
    <property type="entry name" value="SXP/RAL-2_related"/>
</dbReference>